<evidence type="ECO:0000313" key="2">
    <source>
        <dbReference type="EMBL" id="MBB4796476.1"/>
    </source>
</evidence>
<dbReference type="NCBIfam" id="TIGR00341">
    <property type="entry name" value="TIGR00341 family protein"/>
    <property type="match status" value="1"/>
</dbReference>
<reference evidence="2 3" key="1">
    <citation type="submission" date="2020-08" db="EMBL/GenBank/DDBJ databases">
        <title>Functional genomics of gut bacteria from endangered species of beetles.</title>
        <authorList>
            <person name="Carlos-Shanley C."/>
        </authorList>
    </citation>
    <scope>NUCLEOTIDE SEQUENCE [LARGE SCALE GENOMIC DNA]</scope>
    <source>
        <strain evidence="2 3">S00123</strain>
    </source>
</reference>
<dbReference type="PANTHER" id="PTHR20992">
    <property type="entry name" value="AT15442P-RELATED"/>
    <property type="match status" value="1"/>
</dbReference>
<dbReference type="Pfam" id="PF04087">
    <property type="entry name" value="DUF389"/>
    <property type="match status" value="1"/>
</dbReference>
<organism evidence="2 3">
    <name type="scientific">Brevundimonas bullata</name>
    <dbReference type="NCBI Taxonomy" id="13160"/>
    <lineage>
        <taxon>Bacteria</taxon>
        <taxon>Pseudomonadati</taxon>
        <taxon>Pseudomonadota</taxon>
        <taxon>Alphaproteobacteria</taxon>
        <taxon>Caulobacterales</taxon>
        <taxon>Caulobacteraceae</taxon>
        <taxon>Brevundimonas</taxon>
    </lineage>
</organism>
<evidence type="ECO:0000256" key="1">
    <source>
        <dbReference type="SAM" id="Phobius"/>
    </source>
</evidence>
<feature type="transmembrane region" description="Helical" evidence="1">
    <location>
        <begin position="138"/>
        <end position="156"/>
    </location>
</feature>
<protein>
    <submittedName>
        <fullName evidence="2">Putative hydrophobic protein (TIGR00271 family)</fullName>
    </submittedName>
</protein>
<name>A0A7W7ILC0_9CAUL</name>
<dbReference type="AlphaFoldDB" id="A0A7W7ILC0"/>
<feature type="transmembrane region" description="Helical" evidence="1">
    <location>
        <begin position="68"/>
        <end position="91"/>
    </location>
</feature>
<keyword evidence="1" id="KW-1133">Transmembrane helix</keyword>
<gene>
    <name evidence="2" type="ORF">HNP32_000190</name>
</gene>
<dbReference type="EMBL" id="JACHKY010000001">
    <property type="protein sequence ID" value="MBB4796476.1"/>
    <property type="molecule type" value="Genomic_DNA"/>
</dbReference>
<sequence>MTAAADPVRETRSYVRRLLAAARRGVDREAVEASVYDNGGLSGRYLMMTVISAAIAALGLMLSSPAVVIGAMLVSPMMGPIVALGFSLALLDWRRLKQSLSCLAVGMAVALTVAILLTLLSPLKEPTSEILARTRPNFFDLLIAVFSGVAGAYAVIRQRGETIIGVAIATALMPPVATVGFGIGTGDLSISVGAFYLFMTNLVAIALSATLTAGFYGFRPRLRERPSPWRGLAVLAVFVLLSIPLVISLRAIGLESQATAETRTAVADIFAGADSRVTLLDARSEGQGVTVSTLVSTRKLVPDAQKQLQDRLSAALHVPVTATLDQIVVADPQAASRAVQASAGSSPDPTATLRTRLSDAVPFATDAVMVDAEGRRALVLLRPDAGLDLASAYALEAGLRGRFEGVDVWVTPPVQEMSVVDLGDAGARARAVWALTRWRASPAVRDCRPAPGAAVAEDQEPSPNAGEAFRAQLAAAGVSIRAEPGPECRRGDQNLARLSLG</sequence>
<feature type="transmembrane region" description="Helical" evidence="1">
    <location>
        <begin position="230"/>
        <end position="253"/>
    </location>
</feature>
<dbReference type="RefSeq" id="WP_184265969.1">
    <property type="nucleotide sequence ID" value="NZ_JACHKY010000001.1"/>
</dbReference>
<dbReference type="InterPro" id="IPR005240">
    <property type="entry name" value="DUF389"/>
</dbReference>
<dbReference type="PANTHER" id="PTHR20992:SF9">
    <property type="entry name" value="AT15442P-RELATED"/>
    <property type="match status" value="1"/>
</dbReference>
<accession>A0A7W7ILC0</accession>
<comment type="caution">
    <text evidence="2">The sequence shown here is derived from an EMBL/GenBank/DDBJ whole genome shotgun (WGS) entry which is preliminary data.</text>
</comment>
<feature type="transmembrane region" description="Helical" evidence="1">
    <location>
        <begin position="163"/>
        <end position="183"/>
    </location>
</feature>
<proteinExistence type="predicted"/>
<keyword evidence="1" id="KW-0472">Membrane</keyword>
<feature type="transmembrane region" description="Helical" evidence="1">
    <location>
        <begin position="195"/>
        <end position="218"/>
    </location>
</feature>
<keyword evidence="3" id="KW-1185">Reference proteome</keyword>
<dbReference type="Proteomes" id="UP000539957">
    <property type="component" value="Unassembled WGS sequence"/>
</dbReference>
<evidence type="ECO:0000313" key="3">
    <source>
        <dbReference type="Proteomes" id="UP000539957"/>
    </source>
</evidence>
<feature type="transmembrane region" description="Helical" evidence="1">
    <location>
        <begin position="103"/>
        <end position="123"/>
    </location>
</feature>
<keyword evidence="1" id="KW-0812">Transmembrane</keyword>
<feature type="transmembrane region" description="Helical" evidence="1">
    <location>
        <begin position="45"/>
        <end position="62"/>
    </location>
</feature>